<keyword evidence="3" id="KW-1185">Reference proteome</keyword>
<evidence type="ECO:0000256" key="1">
    <source>
        <dbReference type="SAM" id="MobiDB-lite"/>
    </source>
</evidence>
<dbReference type="OrthoDB" id="3204399at2"/>
<dbReference type="Proteomes" id="UP000310458">
    <property type="component" value="Unassembled WGS sequence"/>
</dbReference>
<dbReference type="GO" id="GO:0051782">
    <property type="term" value="P:negative regulation of cell division"/>
    <property type="evidence" value="ECO:0007669"/>
    <property type="project" value="TreeGrafter"/>
</dbReference>
<gene>
    <name evidence="2" type="ORF">FEF26_13495</name>
</gene>
<name>A0A5R9B9H3_9MICC</name>
<accession>A0A5R9B9H3</accession>
<dbReference type="PANTHER" id="PTHR43384">
    <property type="entry name" value="SEPTUM SITE-DETERMINING PROTEIN MIND HOMOLOG, CHLOROPLASTIC-RELATED"/>
    <property type="match status" value="1"/>
</dbReference>
<feature type="region of interest" description="Disordered" evidence="1">
    <location>
        <begin position="56"/>
        <end position="95"/>
    </location>
</feature>
<sequence length="409" mass="44546">MSVEILSAQQVRIDGEVSEMSQGEDPYARIFEAAQKIALEEGAPVTVHGTDHIRAEKSTFTVTSDGKTEPIGSPGEQGRRPLEAENTPTGSLEGLSRIERRRLSEAGHPSFVTPPPEKPARGMRKWLYTFSAGTINIGPSEKERKHQDLVERIARPLNGSRNTAVLSLKGGIGKTSTTVGVGMTMAQHRGDIPCAIDANPDSGDLAERALGERHLLATPRRNISDLLDDLPEVNSLTKLQTYLHQADRLHVLAGEQDPVLSDSLTAEEWERIHTEFAKYYPVILTDCGTGVSHNAMKGILKTADNLVIAAGFAVSGAQRARQTLTWLASHGYKDLARNAIVVVTDKENVSERVDKSLIRSNLRGMCRGLVVVPFDQSVVDGDQVNLEMLHSGTRQAYMEIAAAIVDGYE</sequence>
<reference evidence="2 3" key="1">
    <citation type="submission" date="2019-05" db="EMBL/GenBank/DDBJ databases">
        <title>Nesterenkonia sp. GY074 isolated from the Southern Atlantic Ocean.</title>
        <authorList>
            <person name="Zhang G."/>
        </authorList>
    </citation>
    <scope>NUCLEOTIDE SEQUENCE [LARGE SCALE GENOMIC DNA]</scope>
    <source>
        <strain evidence="2 3">GY074</strain>
    </source>
</reference>
<dbReference type="PANTHER" id="PTHR43384:SF14">
    <property type="entry name" value="ESX-1 SECRETION-ASSOCIATED PROTEIN ESPI"/>
    <property type="match status" value="1"/>
</dbReference>
<dbReference type="GO" id="GO:0005829">
    <property type="term" value="C:cytosol"/>
    <property type="evidence" value="ECO:0007669"/>
    <property type="project" value="TreeGrafter"/>
</dbReference>
<comment type="caution">
    <text evidence="2">The sequence shown here is derived from an EMBL/GenBank/DDBJ whole genome shotgun (WGS) entry which is preliminary data.</text>
</comment>
<dbReference type="GO" id="GO:0009898">
    <property type="term" value="C:cytoplasmic side of plasma membrane"/>
    <property type="evidence" value="ECO:0007669"/>
    <property type="project" value="TreeGrafter"/>
</dbReference>
<dbReference type="InterPro" id="IPR050625">
    <property type="entry name" value="ParA/MinD_ATPase"/>
</dbReference>
<dbReference type="GO" id="GO:0005524">
    <property type="term" value="F:ATP binding"/>
    <property type="evidence" value="ECO:0007669"/>
    <property type="project" value="TreeGrafter"/>
</dbReference>
<dbReference type="Gene3D" id="3.40.50.300">
    <property type="entry name" value="P-loop containing nucleotide triphosphate hydrolases"/>
    <property type="match status" value="1"/>
</dbReference>
<dbReference type="GO" id="GO:0016887">
    <property type="term" value="F:ATP hydrolysis activity"/>
    <property type="evidence" value="ECO:0007669"/>
    <property type="project" value="TreeGrafter"/>
</dbReference>
<proteinExistence type="predicted"/>
<dbReference type="EMBL" id="VAVZ01000046">
    <property type="protein sequence ID" value="TLP93375.1"/>
    <property type="molecule type" value="Genomic_DNA"/>
</dbReference>
<dbReference type="AlphaFoldDB" id="A0A5R9B9H3"/>
<protein>
    <submittedName>
        <fullName evidence="2">MinD/ParA family protein</fullName>
    </submittedName>
</protein>
<dbReference type="SUPFAM" id="SSF52540">
    <property type="entry name" value="P-loop containing nucleoside triphosphate hydrolases"/>
    <property type="match status" value="1"/>
</dbReference>
<dbReference type="InterPro" id="IPR027417">
    <property type="entry name" value="P-loop_NTPase"/>
</dbReference>
<evidence type="ECO:0000313" key="3">
    <source>
        <dbReference type="Proteomes" id="UP000310458"/>
    </source>
</evidence>
<evidence type="ECO:0000313" key="2">
    <source>
        <dbReference type="EMBL" id="TLP93375.1"/>
    </source>
</evidence>
<organism evidence="2 3">
    <name type="scientific">Nesterenkonia salmonea</name>
    <dbReference type="NCBI Taxonomy" id="1804987"/>
    <lineage>
        <taxon>Bacteria</taxon>
        <taxon>Bacillati</taxon>
        <taxon>Actinomycetota</taxon>
        <taxon>Actinomycetes</taxon>
        <taxon>Micrococcales</taxon>
        <taxon>Micrococcaceae</taxon>
        <taxon>Nesterenkonia</taxon>
    </lineage>
</organism>